<protein>
    <submittedName>
        <fullName evidence="2">Uncharacterized protein</fullName>
    </submittedName>
</protein>
<dbReference type="EMBL" id="CP011074">
    <property type="protein sequence ID" value="AKF92706.1"/>
    <property type="molecule type" value="Genomic_DNA"/>
</dbReference>
<organism evidence="2">
    <name type="scientific">Brevibacillus laterosporus</name>
    <name type="common">Bacillus laterosporus</name>
    <dbReference type="NCBI Taxonomy" id="1465"/>
    <lineage>
        <taxon>Bacteria</taxon>
        <taxon>Bacillati</taxon>
        <taxon>Bacillota</taxon>
        <taxon>Bacilli</taxon>
        <taxon>Bacillales</taxon>
        <taxon>Paenibacillaceae</taxon>
        <taxon>Brevibacillus</taxon>
    </lineage>
</organism>
<gene>
    <name evidence="2" type="ORF">EX87_02705</name>
</gene>
<accession>A0A0F6XYV9</accession>
<feature type="coiled-coil region" evidence="1">
    <location>
        <begin position="5"/>
        <end position="39"/>
    </location>
</feature>
<evidence type="ECO:0000313" key="2">
    <source>
        <dbReference type="EMBL" id="AKF92706.1"/>
    </source>
</evidence>
<sequence>MRNPIGVLHREIDRLSNQVEILTKEKELLQDEINNLTRSKKIKLPREVAEAIEREFGKASNDKKQCGFYSIVVCRSINLNYNAQVIKRYFHPDKYIDLATALAEGYTIEETKEERIKRGIQAIYNQWTTVPSINDEEDGKDLSQRIYDLVKKELNL</sequence>
<dbReference type="RefSeq" id="WP_031411338.1">
    <property type="nucleotide sequence ID" value="NZ_CP011074.1"/>
</dbReference>
<proteinExistence type="predicted"/>
<reference evidence="2" key="1">
    <citation type="submission" date="2015-03" db="EMBL/GenBank/DDBJ databases">
        <title>MIGS Cultured Bacterial/Archaeal sample from Brevibacillus laterosporus.</title>
        <authorList>
            <person name="Zeng D."/>
            <person name="Zhu L."/>
            <person name="Dong G."/>
            <person name="Ye W."/>
            <person name="Ren D."/>
            <person name="Wu L."/>
            <person name="Xu J."/>
            <person name="Li G."/>
            <person name="Guo L."/>
        </authorList>
    </citation>
    <scope>NUCLEOTIDE SEQUENCE</scope>
    <source>
        <strain evidence="2">B9</strain>
    </source>
</reference>
<dbReference type="AlphaFoldDB" id="A0A0F6XYV9"/>
<evidence type="ECO:0000256" key="1">
    <source>
        <dbReference type="SAM" id="Coils"/>
    </source>
</evidence>
<keyword evidence="1" id="KW-0175">Coiled coil</keyword>
<name>A0A0F6XYV9_BRELA</name>